<reference evidence="1" key="1">
    <citation type="submission" date="2020-05" db="EMBL/GenBank/DDBJ databases">
        <authorList>
            <person name="Chiriac C."/>
            <person name="Salcher M."/>
            <person name="Ghai R."/>
            <person name="Kavagutti S V."/>
        </authorList>
    </citation>
    <scope>NUCLEOTIDE SEQUENCE</scope>
</reference>
<name>A0A6J6K503_9ZZZZ</name>
<evidence type="ECO:0000313" key="1">
    <source>
        <dbReference type="EMBL" id="CAB4642979.1"/>
    </source>
</evidence>
<gene>
    <name evidence="1" type="ORF">UFOPK2234_00024</name>
</gene>
<organism evidence="1">
    <name type="scientific">freshwater metagenome</name>
    <dbReference type="NCBI Taxonomy" id="449393"/>
    <lineage>
        <taxon>unclassified sequences</taxon>
        <taxon>metagenomes</taxon>
        <taxon>ecological metagenomes</taxon>
    </lineage>
</organism>
<dbReference type="AlphaFoldDB" id="A0A6J6K503"/>
<proteinExistence type="predicted"/>
<protein>
    <submittedName>
        <fullName evidence="1">Unannotated protein</fullName>
    </submittedName>
</protein>
<dbReference type="EMBL" id="CAEZWG010000002">
    <property type="protein sequence ID" value="CAB4642979.1"/>
    <property type="molecule type" value="Genomic_DNA"/>
</dbReference>
<sequence>MDLLTDSLRAQILKILCYRVDIVEFIGGEHTARNILIRAVKGETSATQLDIDRYQEFLTQWGIKPYLSKLLEKPLEAATRGDIK</sequence>
<accession>A0A6J6K503</accession>